<evidence type="ECO:0000313" key="2">
    <source>
        <dbReference type="EMBL" id="QKR71872.1"/>
    </source>
</evidence>
<reference evidence="5" key="1">
    <citation type="submission" date="2019-09" db="EMBL/GenBank/DDBJ databases">
        <title>Rickettsialpox - a rare but not extinct disease: molecular epidemiology of the etiological agent and review of the literature.</title>
        <authorList>
            <person name="Eremeeva M."/>
            <person name="Sturgeon M."/>
            <person name="Willard J."/>
            <person name="Karpathy S."/>
            <person name="Madan A."/>
            <person name="Dasch G."/>
        </authorList>
    </citation>
    <scope>NUCLEOTIDE SEQUENCE</scope>
    <source>
        <strain evidence="2">As4</strain>
        <strain evidence="3">Aschkalunin</strain>
        <strain evidence="4">M3</strain>
        <strain evidence="5">R1</strain>
    </source>
</reference>
<feature type="transmembrane region" description="Helical" evidence="1">
    <location>
        <begin position="12"/>
        <end position="31"/>
    </location>
</feature>
<proteinExistence type="predicted"/>
<dbReference type="EMBL" id="MN524596">
    <property type="protein sequence ID" value="QKR71884.1"/>
    <property type="molecule type" value="Genomic_DNA"/>
</dbReference>
<evidence type="ECO:0000313" key="4">
    <source>
        <dbReference type="EMBL" id="QKR71884.1"/>
    </source>
</evidence>
<keyword evidence="1" id="KW-1133">Transmembrane helix</keyword>
<name>A0A6N0UUT4_RICAK</name>
<dbReference type="EMBL" id="MN524595">
    <property type="protein sequence ID" value="QKR71880.1"/>
    <property type="molecule type" value="Genomic_DNA"/>
</dbReference>
<evidence type="ECO:0000313" key="5">
    <source>
        <dbReference type="EMBL" id="QKR71888.1"/>
    </source>
</evidence>
<dbReference type="EMBL" id="MN524593">
    <property type="protein sequence ID" value="QKR71872.1"/>
    <property type="molecule type" value="Genomic_DNA"/>
</dbReference>
<dbReference type="AlphaFoldDB" id="A0A6N0UUT4"/>
<keyword evidence="1" id="KW-0472">Membrane</keyword>
<organism evidence="5">
    <name type="scientific">Rickettsia akari</name>
    <name type="common">agent of rickettsialpox</name>
    <dbReference type="NCBI Taxonomy" id="786"/>
    <lineage>
        <taxon>Bacteria</taxon>
        <taxon>Pseudomonadati</taxon>
        <taxon>Pseudomonadota</taxon>
        <taxon>Alphaproteobacteria</taxon>
        <taxon>Rickettsiales</taxon>
        <taxon>Rickettsiaceae</taxon>
        <taxon>Rickettsieae</taxon>
        <taxon>Rickettsia</taxon>
        <taxon>spotted fever group</taxon>
    </lineage>
</organism>
<evidence type="ECO:0000313" key="3">
    <source>
        <dbReference type="EMBL" id="QKR71880.1"/>
    </source>
</evidence>
<evidence type="ECO:0000256" key="1">
    <source>
        <dbReference type="SAM" id="Phobius"/>
    </source>
</evidence>
<dbReference type="EMBL" id="MN524597">
    <property type="protein sequence ID" value="QKR71888.1"/>
    <property type="molecule type" value="Genomic_DNA"/>
</dbReference>
<protein>
    <submittedName>
        <fullName evidence="5">Uncharacterized protein</fullName>
    </submittedName>
</protein>
<accession>A0A6N0UUT4</accession>
<keyword evidence="1" id="KW-0812">Transmembrane</keyword>
<sequence>MTKQSSKNSDLQNFFIIFPGLLCLITILLAMTKNRSTQQRLLAMTKFIVIEQCKLKILTTNAKY</sequence>